<protein>
    <submittedName>
        <fullName evidence="3">Apple domain-containing protein</fullName>
    </submittedName>
</protein>
<feature type="compositionally biased region" description="Low complexity" evidence="1">
    <location>
        <begin position="110"/>
        <end position="123"/>
    </location>
</feature>
<reference evidence="3" key="1">
    <citation type="submission" date="2022-11" db="UniProtKB">
        <authorList>
            <consortium name="WormBaseParasite"/>
        </authorList>
    </citation>
    <scope>IDENTIFICATION</scope>
</reference>
<dbReference type="Proteomes" id="UP000887566">
    <property type="component" value="Unplaced"/>
</dbReference>
<keyword evidence="2" id="KW-1185">Reference proteome</keyword>
<dbReference type="AlphaFoldDB" id="A0A914V6D9"/>
<dbReference type="WBParaSite" id="PSAMB.scaffold1599size29535.g13946.t1">
    <property type="protein sequence ID" value="PSAMB.scaffold1599size29535.g13946.t1"/>
    <property type="gene ID" value="PSAMB.scaffold1599size29535.g13946"/>
</dbReference>
<feature type="compositionally biased region" description="Low complexity" evidence="1">
    <location>
        <begin position="131"/>
        <end position="143"/>
    </location>
</feature>
<proteinExistence type="predicted"/>
<evidence type="ECO:0000256" key="1">
    <source>
        <dbReference type="SAM" id="MobiDB-lite"/>
    </source>
</evidence>
<evidence type="ECO:0000313" key="2">
    <source>
        <dbReference type="Proteomes" id="UP000887566"/>
    </source>
</evidence>
<feature type="region of interest" description="Disordered" evidence="1">
    <location>
        <begin position="110"/>
        <end position="143"/>
    </location>
</feature>
<sequence length="209" mass="24087">MGPNSGCVLHGKLDLPVIMQNASKWFLVDLDCTSSQPCWWPVKATNIDPTSIGASMKAANVQNHNQCQALCLMGVLQPECRAYALTNDPFYTDGYNCYLFPPLSDAQVTSVSSGNNNSNSKSHFNFDENDNNSNTFNDNNNNKKSYYNLNNSINRDYNKESYYTFNNFNDSNDNEKTHCYHYYYYSTNHDYFEESYYYNNNFNDSDENK</sequence>
<organism evidence="2 3">
    <name type="scientific">Plectus sambesii</name>
    <dbReference type="NCBI Taxonomy" id="2011161"/>
    <lineage>
        <taxon>Eukaryota</taxon>
        <taxon>Metazoa</taxon>
        <taxon>Ecdysozoa</taxon>
        <taxon>Nematoda</taxon>
        <taxon>Chromadorea</taxon>
        <taxon>Plectida</taxon>
        <taxon>Plectina</taxon>
        <taxon>Plectoidea</taxon>
        <taxon>Plectidae</taxon>
        <taxon>Plectus</taxon>
    </lineage>
</organism>
<accession>A0A914V6D9</accession>
<evidence type="ECO:0000313" key="3">
    <source>
        <dbReference type="WBParaSite" id="PSAMB.scaffold1599size29535.g13946.t1"/>
    </source>
</evidence>
<name>A0A914V6D9_9BILA</name>